<reference evidence="1 2" key="1">
    <citation type="submission" date="2016-10" db="EMBL/GenBank/DDBJ databases">
        <authorList>
            <person name="de Groot N.N."/>
        </authorList>
    </citation>
    <scope>NUCLEOTIDE SEQUENCE [LARGE SCALE GENOMIC DNA]</scope>
    <source>
        <strain evidence="1 2">DSM 19012</strain>
    </source>
</reference>
<protein>
    <submittedName>
        <fullName evidence="1">HTH domain-containing protein</fullName>
    </submittedName>
</protein>
<dbReference type="AlphaFoldDB" id="A0A1I2FVR8"/>
<dbReference type="InterPro" id="IPR036388">
    <property type="entry name" value="WH-like_DNA-bd_sf"/>
</dbReference>
<evidence type="ECO:0000313" key="1">
    <source>
        <dbReference type="EMBL" id="SFF09465.1"/>
    </source>
</evidence>
<evidence type="ECO:0000313" key="2">
    <source>
        <dbReference type="Proteomes" id="UP000181976"/>
    </source>
</evidence>
<sequence>MNLIKHIERLEKIDKLIRTRRTGTPDEFADQVGISRRQLYNYLDELRSYGVEVSYSRVCHSFEYRNNKRLRVYFDCEEIERSQANQITGGYRIFAPNSFTFGFIGFATAV</sequence>
<gene>
    <name evidence="1" type="ORF">SAMN05444380_1382</name>
</gene>
<dbReference type="Proteomes" id="UP000181976">
    <property type="component" value="Unassembled WGS sequence"/>
</dbReference>
<dbReference type="InterPro" id="IPR036390">
    <property type="entry name" value="WH_DNA-bd_sf"/>
</dbReference>
<keyword evidence="2" id="KW-1185">Reference proteome</keyword>
<dbReference type="InParanoid" id="A0A1I2FVR8"/>
<dbReference type="STRING" id="385682.SAMN05444380_1382"/>
<accession>A0A1I2FVR8</accession>
<organism evidence="1 2">
    <name type="scientific">Thermophagus xiamenensis</name>
    <dbReference type="NCBI Taxonomy" id="385682"/>
    <lineage>
        <taxon>Bacteria</taxon>
        <taxon>Pseudomonadati</taxon>
        <taxon>Bacteroidota</taxon>
        <taxon>Bacteroidia</taxon>
        <taxon>Marinilabiliales</taxon>
        <taxon>Marinilabiliaceae</taxon>
        <taxon>Thermophagus</taxon>
    </lineage>
</organism>
<dbReference type="OrthoDB" id="1163801at2"/>
<dbReference type="SUPFAM" id="SSF46785">
    <property type="entry name" value="Winged helix' DNA-binding domain"/>
    <property type="match status" value="1"/>
</dbReference>
<proteinExistence type="predicted"/>
<dbReference type="RefSeq" id="WP_010527099.1">
    <property type="nucleotide sequence ID" value="NZ_AFSL01000028.1"/>
</dbReference>
<dbReference type="eggNOG" id="COG0640">
    <property type="taxonomic scope" value="Bacteria"/>
</dbReference>
<dbReference type="EMBL" id="FONA01000038">
    <property type="protein sequence ID" value="SFF09465.1"/>
    <property type="molecule type" value="Genomic_DNA"/>
</dbReference>
<dbReference type="Gene3D" id="1.10.10.10">
    <property type="entry name" value="Winged helix-like DNA-binding domain superfamily/Winged helix DNA-binding domain"/>
    <property type="match status" value="1"/>
</dbReference>
<name>A0A1I2FVR8_9BACT</name>